<dbReference type="Pfam" id="PF12857">
    <property type="entry name" value="TOBE_3"/>
    <property type="match status" value="1"/>
</dbReference>
<dbReference type="InterPro" id="IPR017871">
    <property type="entry name" value="ABC_transporter-like_CS"/>
</dbReference>
<proteinExistence type="predicted"/>
<dbReference type="NCBIfam" id="TIGR00968">
    <property type="entry name" value="3a0106s01"/>
    <property type="match status" value="1"/>
</dbReference>
<dbReference type="SUPFAM" id="SSF50331">
    <property type="entry name" value="MOP-like"/>
    <property type="match status" value="1"/>
</dbReference>
<organism evidence="9 10">
    <name type="scientific">Priestia koreensis</name>
    <dbReference type="NCBI Taxonomy" id="284581"/>
    <lineage>
        <taxon>Bacteria</taxon>
        <taxon>Bacillati</taxon>
        <taxon>Bacillota</taxon>
        <taxon>Bacilli</taxon>
        <taxon>Bacillales</taxon>
        <taxon>Bacillaceae</taxon>
        <taxon>Priestia</taxon>
    </lineage>
</organism>
<dbReference type="Pfam" id="PF00005">
    <property type="entry name" value="ABC_tran"/>
    <property type="match status" value="1"/>
</dbReference>
<evidence type="ECO:0000256" key="3">
    <source>
        <dbReference type="ARBA" id="ARBA00022741"/>
    </source>
</evidence>
<dbReference type="AlphaFoldDB" id="A0A0M0L517"/>
<keyword evidence="4" id="KW-0067">ATP-binding</keyword>
<reference evidence="10" key="1">
    <citation type="submission" date="2015-08" db="EMBL/GenBank/DDBJ databases">
        <title>Fjat-14210 dsm16467.</title>
        <authorList>
            <person name="Liu B."/>
            <person name="Wang J."/>
            <person name="Zhu Y."/>
            <person name="Liu G."/>
            <person name="Chen Q."/>
            <person name="Chen Z."/>
            <person name="Lan J."/>
            <person name="Che J."/>
            <person name="Ge C."/>
            <person name="Shi H."/>
            <person name="Pan Z."/>
            <person name="Liu X."/>
        </authorList>
    </citation>
    <scope>NUCLEOTIDE SEQUENCE [LARGE SCALE GENOMIC DNA]</scope>
    <source>
        <strain evidence="10">DSM 16467</strain>
    </source>
</reference>
<evidence type="ECO:0000256" key="6">
    <source>
        <dbReference type="ARBA" id="ARBA00023032"/>
    </source>
</evidence>
<dbReference type="GO" id="GO:0005524">
    <property type="term" value="F:ATP binding"/>
    <property type="evidence" value="ECO:0007669"/>
    <property type="project" value="UniProtKB-KW"/>
</dbReference>
<gene>
    <name evidence="9" type="ORF">AMD01_09880</name>
</gene>
<dbReference type="InterPro" id="IPR041193">
    <property type="entry name" value="CysA_C"/>
</dbReference>
<evidence type="ECO:0000256" key="7">
    <source>
        <dbReference type="ARBA" id="ARBA00023136"/>
    </source>
</evidence>
<dbReference type="GO" id="GO:0016887">
    <property type="term" value="F:ATP hydrolysis activity"/>
    <property type="evidence" value="ECO:0007669"/>
    <property type="project" value="InterPro"/>
</dbReference>
<dbReference type="SMART" id="SM00382">
    <property type="entry name" value="AAA"/>
    <property type="match status" value="1"/>
</dbReference>
<evidence type="ECO:0000259" key="8">
    <source>
        <dbReference type="PROSITE" id="PS50893"/>
    </source>
</evidence>
<evidence type="ECO:0000256" key="1">
    <source>
        <dbReference type="ARBA" id="ARBA00022448"/>
    </source>
</evidence>
<comment type="caution">
    <text evidence="9">The sequence shown here is derived from an EMBL/GenBank/DDBJ whole genome shotgun (WGS) entry which is preliminary data.</text>
</comment>
<dbReference type="OrthoDB" id="9802264at2"/>
<feature type="domain" description="ABC transporter" evidence="8">
    <location>
        <begin position="3"/>
        <end position="237"/>
    </location>
</feature>
<evidence type="ECO:0000313" key="10">
    <source>
        <dbReference type="Proteomes" id="UP000037558"/>
    </source>
</evidence>
<evidence type="ECO:0000256" key="5">
    <source>
        <dbReference type="ARBA" id="ARBA00022967"/>
    </source>
</evidence>
<dbReference type="GO" id="GO:0015419">
    <property type="term" value="F:ABC-type sulfate transporter activity"/>
    <property type="evidence" value="ECO:0007669"/>
    <property type="project" value="InterPro"/>
</dbReference>
<evidence type="ECO:0000256" key="4">
    <source>
        <dbReference type="ARBA" id="ARBA00022840"/>
    </source>
</evidence>
<dbReference type="PROSITE" id="PS50893">
    <property type="entry name" value="ABC_TRANSPORTER_2"/>
    <property type="match status" value="1"/>
</dbReference>
<dbReference type="Pfam" id="PF17850">
    <property type="entry name" value="CysA_C_terminal"/>
    <property type="match status" value="1"/>
</dbReference>
<dbReference type="InterPro" id="IPR050093">
    <property type="entry name" value="ABC_SmlMolc_Importer"/>
</dbReference>
<protein>
    <recommendedName>
        <fullName evidence="8">ABC transporter domain-containing protein</fullName>
    </recommendedName>
</protein>
<dbReference type="InterPro" id="IPR005666">
    <property type="entry name" value="Sulph_transpt1"/>
</dbReference>
<dbReference type="PANTHER" id="PTHR42781">
    <property type="entry name" value="SPERMIDINE/PUTRESCINE IMPORT ATP-BINDING PROTEIN POTA"/>
    <property type="match status" value="1"/>
</dbReference>
<sequence length="357" mass="40369">MSIQIRNISKNFGSFKALQNIDLTIKRGELVALLGPSGSGKTSLLRIIAGLESADEGTILFDDRPTHSLDANERQVGFVFQHYALFRHMTVFDNVAYGLKVRPRNVRPSKAEIKAKVEELLSLVKLDHLASRYPDQLSGGQKQRVALARALAVEPKVLLLDEPFGALDAKVRKELRRWLRKLHDDFHITSIFVTHDQEEALDVADRIVVMNEGAIEQIGSPEEVYDHPQTPFVYNFLGNVNLFHGRLEKGRLHHGSIQTTLSDNHLETSGDATGYVRPHDLKITRNNEHTERILARVFHVHAIGSVVRVELNRLDNNEFLEAELTKNEARELNLSVGEEVYVLPKQLKVFVPEDFSI</sequence>
<keyword evidence="10" id="KW-1185">Reference proteome</keyword>
<dbReference type="InterPro" id="IPR024765">
    <property type="entry name" value="TOBE-like"/>
</dbReference>
<dbReference type="PANTHER" id="PTHR42781:SF4">
    <property type="entry name" value="SPERMIDINE_PUTRESCINE IMPORT ATP-BINDING PROTEIN POTA"/>
    <property type="match status" value="1"/>
</dbReference>
<dbReference type="EMBL" id="LILC01000013">
    <property type="protein sequence ID" value="KOO46166.1"/>
    <property type="molecule type" value="Genomic_DNA"/>
</dbReference>
<dbReference type="STRING" id="284581.AMD01_09880"/>
<dbReference type="InterPro" id="IPR003439">
    <property type="entry name" value="ABC_transporter-like_ATP-bd"/>
</dbReference>
<name>A0A0M0L517_9BACI</name>
<keyword evidence="5" id="KW-1278">Translocase</keyword>
<dbReference type="InterPro" id="IPR003593">
    <property type="entry name" value="AAA+_ATPase"/>
</dbReference>
<dbReference type="RefSeq" id="WP_053401234.1">
    <property type="nucleotide sequence ID" value="NZ_LILC01000013.1"/>
</dbReference>
<dbReference type="SUPFAM" id="SSF52540">
    <property type="entry name" value="P-loop containing nucleoside triphosphate hydrolases"/>
    <property type="match status" value="1"/>
</dbReference>
<evidence type="ECO:0000313" key="9">
    <source>
        <dbReference type="EMBL" id="KOO46166.1"/>
    </source>
</evidence>
<keyword evidence="3" id="KW-0547">Nucleotide-binding</keyword>
<dbReference type="PATRIC" id="fig|284581.3.peg.2055"/>
<dbReference type="InterPro" id="IPR027417">
    <property type="entry name" value="P-loop_NTPase"/>
</dbReference>
<dbReference type="FunFam" id="3.40.50.300:FF:000227">
    <property type="entry name" value="Sulfate/thiosulfate import ATP-binding protein CysA"/>
    <property type="match status" value="1"/>
</dbReference>
<dbReference type="InterPro" id="IPR008995">
    <property type="entry name" value="Mo/tungstate-bd_C_term_dom"/>
</dbReference>
<evidence type="ECO:0000256" key="2">
    <source>
        <dbReference type="ARBA" id="ARBA00022475"/>
    </source>
</evidence>
<keyword evidence="1" id="KW-0813">Transport</keyword>
<dbReference type="PROSITE" id="PS00211">
    <property type="entry name" value="ABC_TRANSPORTER_1"/>
    <property type="match status" value="1"/>
</dbReference>
<dbReference type="CDD" id="cd03296">
    <property type="entry name" value="ABC_CysA_sulfate_importer"/>
    <property type="match status" value="1"/>
</dbReference>
<keyword evidence="2" id="KW-1003">Cell membrane</keyword>
<accession>A0A0M0L517</accession>
<dbReference type="Proteomes" id="UP000037558">
    <property type="component" value="Unassembled WGS sequence"/>
</dbReference>
<dbReference type="GO" id="GO:0043190">
    <property type="term" value="C:ATP-binding cassette (ABC) transporter complex"/>
    <property type="evidence" value="ECO:0007669"/>
    <property type="project" value="InterPro"/>
</dbReference>
<keyword evidence="7" id="KW-0472">Membrane</keyword>
<keyword evidence="6" id="KW-0764">Sulfate transport</keyword>
<dbReference type="Gene3D" id="3.40.50.300">
    <property type="entry name" value="P-loop containing nucleotide triphosphate hydrolases"/>
    <property type="match status" value="1"/>
</dbReference>